<keyword evidence="6" id="KW-0175">Coiled coil</keyword>
<dbReference type="EMBL" id="JAQIZT010000010">
    <property type="protein sequence ID" value="KAJ6982671.1"/>
    <property type="molecule type" value="Genomic_DNA"/>
</dbReference>
<evidence type="ECO:0000313" key="10">
    <source>
        <dbReference type="Proteomes" id="UP001164929"/>
    </source>
</evidence>
<organism evidence="9 10">
    <name type="scientific">Populus alba x Populus x berolinensis</name>
    <dbReference type="NCBI Taxonomy" id="444605"/>
    <lineage>
        <taxon>Eukaryota</taxon>
        <taxon>Viridiplantae</taxon>
        <taxon>Streptophyta</taxon>
        <taxon>Embryophyta</taxon>
        <taxon>Tracheophyta</taxon>
        <taxon>Spermatophyta</taxon>
        <taxon>Magnoliopsida</taxon>
        <taxon>eudicotyledons</taxon>
        <taxon>Gunneridae</taxon>
        <taxon>Pentapetalae</taxon>
        <taxon>rosids</taxon>
        <taxon>fabids</taxon>
        <taxon>Malpighiales</taxon>
        <taxon>Salicaceae</taxon>
        <taxon>Saliceae</taxon>
        <taxon>Populus</taxon>
    </lineage>
</organism>
<comment type="subcellular location">
    <subcellularLocation>
        <location evidence="1">Nucleus</location>
    </subcellularLocation>
</comment>
<evidence type="ECO:0000256" key="5">
    <source>
        <dbReference type="ARBA" id="ARBA00023242"/>
    </source>
</evidence>
<reference evidence="9" key="1">
    <citation type="journal article" date="2023" name="Mol. Ecol. Resour.">
        <title>Chromosome-level genome assembly of a triploid poplar Populus alba 'Berolinensis'.</title>
        <authorList>
            <person name="Chen S."/>
            <person name="Yu Y."/>
            <person name="Wang X."/>
            <person name="Wang S."/>
            <person name="Zhang T."/>
            <person name="Zhou Y."/>
            <person name="He R."/>
            <person name="Meng N."/>
            <person name="Wang Y."/>
            <person name="Liu W."/>
            <person name="Liu Z."/>
            <person name="Liu J."/>
            <person name="Guo Q."/>
            <person name="Huang H."/>
            <person name="Sederoff R.R."/>
            <person name="Wang G."/>
            <person name="Qu G."/>
            <person name="Chen S."/>
        </authorList>
    </citation>
    <scope>NUCLEOTIDE SEQUENCE</scope>
    <source>
        <strain evidence="9">SC-2020</strain>
    </source>
</reference>
<evidence type="ECO:0000256" key="4">
    <source>
        <dbReference type="ARBA" id="ARBA00023163"/>
    </source>
</evidence>
<dbReference type="InterPro" id="IPR036879">
    <property type="entry name" value="TF_MADSbox_sf"/>
</dbReference>
<keyword evidence="5" id="KW-0539">Nucleus</keyword>
<dbReference type="CDD" id="cd00266">
    <property type="entry name" value="MADS_SRF_like"/>
    <property type="match status" value="1"/>
</dbReference>
<evidence type="ECO:0000256" key="6">
    <source>
        <dbReference type="SAM" id="Coils"/>
    </source>
</evidence>
<proteinExistence type="predicted"/>
<evidence type="ECO:0000313" key="9">
    <source>
        <dbReference type="EMBL" id="KAJ6982671.1"/>
    </source>
</evidence>
<dbReference type="Gene3D" id="3.40.1810.10">
    <property type="entry name" value="Transcription factor, MADS-box"/>
    <property type="match status" value="1"/>
</dbReference>
<evidence type="ECO:0000256" key="1">
    <source>
        <dbReference type="ARBA" id="ARBA00004123"/>
    </source>
</evidence>
<dbReference type="SUPFAM" id="SSF55455">
    <property type="entry name" value="SRF-like"/>
    <property type="match status" value="1"/>
</dbReference>
<comment type="caution">
    <text evidence="9">The sequence shown here is derived from an EMBL/GenBank/DDBJ whole genome shotgun (WGS) entry which is preliminary data.</text>
</comment>
<feature type="domain" description="MADS-box" evidence="8">
    <location>
        <begin position="93"/>
        <end position="145"/>
    </location>
</feature>
<dbReference type="GO" id="GO:0080092">
    <property type="term" value="P:regulation of pollen tube growth"/>
    <property type="evidence" value="ECO:0007669"/>
    <property type="project" value="UniProtKB-ARBA"/>
</dbReference>
<dbReference type="InterPro" id="IPR002100">
    <property type="entry name" value="TF_MADSbox"/>
</dbReference>
<dbReference type="GO" id="GO:0005634">
    <property type="term" value="C:nucleus"/>
    <property type="evidence" value="ECO:0007669"/>
    <property type="project" value="UniProtKB-SubCell"/>
</dbReference>
<keyword evidence="10" id="KW-1185">Reference proteome</keyword>
<dbReference type="GO" id="GO:0045944">
    <property type="term" value="P:positive regulation of transcription by RNA polymerase II"/>
    <property type="evidence" value="ECO:0007669"/>
    <property type="project" value="InterPro"/>
</dbReference>
<feature type="transmembrane region" description="Helical" evidence="7">
    <location>
        <begin position="53"/>
        <end position="74"/>
    </location>
</feature>
<dbReference type="GO" id="GO:0000987">
    <property type="term" value="F:cis-regulatory region sequence-specific DNA binding"/>
    <property type="evidence" value="ECO:0007669"/>
    <property type="project" value="InterPro"/>
</dbReference>
<dbReference type="SMART" id="SM00432">
    <property type="entry name" value="MADS"/>
    <property type="match status" value="1"/>
</dbReference>
<sequence length="539" mass="59856">MAPSGNIRSIPVLLPLGGNLLTIPVLKLLLVTDFGAHPIMSCNPICKLVQNPFSLFLFSFSLSFLSLLFLVPTFKIPFHHPLFSPRLICYFRMGRVKLKIKKLENTNGRQATFAKRKHGIMKKANELSILCDIDIILLMFSPTGKPSLCKGASSSIEEVITKFAQLTPQERAKRKLESLEALKKTFKKLDHDVNIPEFLGTSSQTIEDLTSQSRLLQNQLSDVHKRLSYWTNPDKINSIEHLGQLENSLRESLNQIRSHKENLGKQHLMSLECHTQFQNGMHVPFRMGAEQQLSPLLWMPNNDGQHIMLPEEQNLLPHRDAECTASTSFGSYSGYFGAGKHSELSSSGQESGMNGILDELNGTASLRLQLAGQYPYLPGPYNLNLLNDTKFQPAAEMNIQKCPGDFNASGSFEAPKPDYDTGPHGWASNSGSCAVTMFDDHLYAQIVFCIHGGDVYLATTLRLSFTYCSAGDQLLESLARFVKLPVLQGHGGWQATALHPALGCPGLCIKTSTAQLHFVKEKIMTGEEEEEGTHRLMQA</sequence>
<dbReference type="Pfam" id="PF00319">
    <property type="entry name" value="SRF-TF"/>
    <property type="match status" value="1"/>
</dbReference>
<keyword evidence="7" id="KW-0472">Membrane</keyword>
<protein>
    <submittedName>
        <fullName evidence="9">MADS-box protein SVP isoform X3</fullName>
    </submittedName>
</protein>
<evidence type="ECO:0000256" key="2">
    <source>
        <dbReference type="ARBA" id="ARBA00023015"/>
    </source>
</evidence>
<feature type="transmembrane region" description="Helical" evidence="7">
    <location>
        <begin position="12"/>
        <end position="32"/>
    </location>
</feature>
<dbReference type="GO" id="GO:0046983">
    <property type="term" value="F:protein dimerization activity"/>
    <property type="evidence" value="ECO:0007669"/>
    <property type="project" value="InterPro"/>
</dbReference>
<dbReference type="GO" id="GO:0000981">
    <property type="term" value="F:DNA-binding transcription factor activity, RNA polymerase II-specific"/>
    <property type="evidence" value="ECO:0007669"/>
    <property type="project" value="InterPro"/>
</dbReference>
<dbReference type="AlphaFoldDB" id="A0AAD6Q8B4"/>
<gene>
    <name evidence="9" type="ORF">NC653_025702</name>
</gene>
<evidence type="ECO:0000256" key="3">
    <source>
        <dbReference type="ARBA" id="ARBA00023125"/>
    </source>
</evidence>
<accession>A0AAD6Q8B4</accession>
<dbReference type="PRINTS" id="PR00404">
    <property type="entry name" value="MADSDOMAIN"/>
</dbReference>
<dbReference type="InterPro" id="IPR033897">
    <property type="entry name" value="SRF-like_MADS-box"/>
</dbReference>
<evidence type="ECO:0000256" key="7">
    <source>
        <dbReference type="SAM" id="Phobius"/>
    </source>
</evidence>
<dbReference type="Proteomes" id="UP001164929">
    <property type="component" value="Chromosome 10"/>
</dbReference>
<keyword evidence="4" id="KW-0804">Transcription</keyword>
<keyword evidence="7" id="KW-0812">Transmembrane</keyword>
<dbReference type="FunFam" id="3.40.1810.10:FF:000010">
    <property type="entry name" value="Agamous-like MADS-box protein AGL30"/>
    <property type="match status" value="1"/>
</dbReference>
<keyword evidence="2" id="KW-0805">Transcription regulation</keyword>
<dbReference type="PANTHER" id="PTHR48019">
    <property type="entry name" value="SERUM RESPONSE FACTOR HOMOLOG"/>
    <property type="match status" value="1"/>
</dbReference>
<keyword evidence="7" id="KW-1133">Transmembrane helix</keyword>
<dbReference type="InterPro" id="IPR050142">
    <property type="entry name" value="MADS-box/MEF2_TF"/>
</dbReference>
<evidence type="ECO:0000259" key="8">
    <source>
        <dbReference type="PROSITE" id="PS50066"/>
    </source>
</evidence>
<dbReference type="GO" id="GO:0010152">
    <property type="term" value="P:pollen maturation"/>
    <property type="evidence" value="ECO:0007669"/>
    <property type="project" value="UniProtKB-ARBA"/>
</dbReference>
<keyword evidence="3" id="KW-0238">DNA-binding</keyword>
<dbReference type="PROSITE" id="PS50066">
    <property type="entry name" value="MADS_BOX_2"/>
    <property type="match status" value="1"/>
</dbReference>
<name>A0AAD6Q8B4_9ROSI</name>
<feature type="coiled-coil region" evidence="6">
    <location>
        <begin position="169"/>
        <end position="262"/>
    </location>
</feature>